<dbReference type="InterPro" id="IPR050060">
    <property type="entry name" value="Phosphoglucosamine_mutase"/>
</dbReference>
<name>A0AAU9BYW2_9GAMM</name>
<proteinExistence type="inferred from homology"/>
<evidence type="ECO:0000256" key="3">
    <source>
        <dbReference type="ARBA" id="ARBA00022553"/>
    </source>
</evidence>
<dbReference type="Gene3D" id="3.40.120.10">
    <property type="entry name" value="Alpha-D-Glucose-1,6-Bisphosphate, subunit A, domain 3"/>
    <property type="match status" value="3"/>
</dbReference>
<dbReference type="EC" id="5.4.2.8" evidence="12"/>
<dbReference type="Gene3D" id="3.30.310.50">
    <property type="entry name" value="Alpha-D-phosphohexomutase, C-terminal domain"/>
    <property type="match status" value="1"/>
</dbReference>
<dbReference type="PANTHER" id="PTHR42946:SF1">
    <property type="entry name" value="PHOSPHOGLUCOMUTASE (ALPHA-D-GLUCOSE-1,6-BISPHOSPHATE-DEPENDENT)"/>
    <property type="match status" value="1"/>
</dbReference>
<dbReference type="PROSITE" id="PS00710">
    <property type="entry name" value="PGM_PMM"/>
    <property type="match status" value="1"/>
</dbReference>
<dbReference type="PANTHER" id="PTHR42946">
    <property type="entry name" value="PHOSPHOHEXOSE MUTASE"/>
    <property type="match status" value="1"/>
</dbReference>
<dbReference type="GO" id="GO:0000287">
    <property type="term" value="F:magnesium ion binding"/>
    <property type="evidence" value="ECO:0007669"/>
    <property type="project" value="InterPro"/>
</dbReference>
<dbReference type="InterPro" id="IPR036900">
    <property type="entry name" value="A-D-PHexomutase_C_sf"/>
</dbReference>
<feature type="region of interest" description="Disordered" evidence="8">
    <location>
        <begin position="162"/>
        <end position="181"/>
    </location>
</feature>
<dbReference type="Proteomes" id="UP001321450">
    <property type="component" value="Chromosome"/>
</dbReference>
<sequence length="568" mass="62165">MSQEPTLRDILDHAPKRLRFGTSGVRGKVEELTDVEVYCLTRGILEYFQTRGRLTCPGHEGEVAIPLAGDLRPSTERILQAVAKGIADAGLAVDHCGRIPTPALTYYALQRREASFVVTGSHIPADRNGIKPNRCDGEVLKSDEPGIVEAVQRFREQEYGRPAAESPFGPDGMLKPETRPQLPPVDEAAAEVYRRRYREVFAVDALSGWRALFFEYSAVGRDLIPQILRAAGAEVVCAGRSDHFVPLDTEAISDAHLQMLGDLAGRQDRHIDVILSTDGDSDRPLVVAVDGDELHFIPGDLLGAIVAEFLGADAVAVPISANPVLEEWLGAHGIRVRRTRIGSPYVIEAMQELLADGCRRVMAWEANGGFLLGCDVEFGGGVLKALPTRDATLPLLCVLAAAKRHEGGLLGLLEAFPPCYGKSDLIDDFPQAESRRIVEYFTPEDARIKELRFEENGIALFDAEGNRIGFWPQGSPEARSWAAKKRLLESVFRPEDGFAPVVKLNVLDGVRCYFANGEIAHVRPSGNAPQLRIYAFADMRDRAREIAALAVAEPDGLLRRLARRVAAA</sequence>
<comment type="similarity">
    <text evidence="2 7">Belongs to the phosphohexose mutase family.</text>
</comment>
<organism evidence="12 13">
    <name type="scientific">Methylomarinovum tepidoasis</name>
    <dbReference type="NCBI Taxonomy" id="2840183"/>
    <lineage>
        <taxon>Bacteria</taxon>
        <taxon>Pseudomonadati</taxon>
        <taxon>Pseudomonadota</taxon>
        <taxon>Gammaproteobacteria</taxon>
        <taxon>Methylococcales</taxon>
        <taxon>Methylothermaceae</taxon>
        <taxon>Methylomarinovum</taxon>
    </lineage>
</organism>
<accession>A0AAU9BYW2</accession>
<dbReference type="SUPFAM" id="SSF53738">
    <property type="entry name" value="Phosphoglucomutase, first 3 domains"/>
    <property type="match status" value="3"/>
</dbReference>
<dbReference type="Pfam" id="PF02879">
    <property type="entry name" value="PGM_PMM_II"/>
    <property type="match status" value="1"/>
</dbReference>
<evidence type="ECO:0000313" key="13">
    <source>
        <dbReference type="Proteomes" id="UP001321450"/>
    </source>
</evidence>
<dbReference type="InterPro" id="IPR016055">
    <property type="entry name" value="A-D-PHexomutase_a/b/a-I/II/III"/>
</dbReference>
<evidence type="ECO:0000313" key="12">
    <source>
        <dbReference type="EMBL" id="BCX88753.1"/>
    </source>
</evidence>
<evidence type="ECO:0000259" key="9">
    <source>
        <dbReference type="Pfam" id="PF02878"/>
    </source>
</evidence>
<keyword evidence="5 7" id="KW-0460">Magnesium</keyword>
<evidence type="ECO:0000256" key="1">
    <source>
        <dbReference type="ARBA" id="ARBA00001946"/>
    </source>
</evidence>
<dbReference type="EMBL" id="AP024718">
    <property type="protein sequence ID" value="BCX88753.1"/>
    <property type="molecule type" value="Genomic_DNA"/>
</dbReference>
<dbReference type="InterPro" id="IPR005846">
    <property type="entry name" value="A-D-PHexomutase_a/b/a-III"/>
</dbReference>
<dbReference type="InterPro" id="IPR016066">
    <property type="entry name" value="A-D-PHexomutase_CS"/>
</dbReference>
<evidence type="ECO:0000259" key="11">
    <source>
        <dbReference type="Pfam" id="PF02880"/>
    </source>
</evidence>
<evidence type="ECO:0000259" key="10">
    <source>
        <dbReference type="Pfam" id="PF02879"/>
    </source>
</evidence>
<dbReference type="Pfam" id="PF02880">
    <property type="entry name" value="PGM_PMM_III"/>
    <property type="match status" value="1"/>
</dbReference>
<protein>
    <submittedName>
        <fullName evidence="12">Phosphomannomutase</fullName>
        <ecNumber evidence="12">5.4.2.8</ecNumber>
    </submittedName>
</protein>
<evidence type="ECO:0000256" key="2">
    <source>
        <dbReference type="ARBA" id="ARBA00010231"/>
    </source>
</evidence>
<feature type="domain" description="Alpha-D-phosphohexomutase alpha/beta/alpha" evidence="9">
    <location>
        <begin position="18"/>
        <end position="153"/>
    </location>
</feature>
<feature type="domain" description="Alpha-D-phosphohexomutase alpha/beta/alpha" evidence="11">
    <location>
        <begin position="299"/>
        <end position="416"/>
    </location>
</feature>
<gene>
    <name evidence="12" type="ORF">MIN45_P1122</name>
</gene>
<keyword evidence="4 7" id="KW-0479">Metal-binding</keyword>
<dbReference type="AlphaFoldDB" id="A0AAU9BYW2"/>
<feature type="domain" description="Alpha-D-phosphohexomutase alpha/beta/alpha" evidence="10">
    <location>
        <begin position="213"/>
        <end position="288"/>
    </location>
</feature>
<evidence type="ECO:0000256" key="5">
    <source>
        <dbReference type="ARBA" id="ARBA00022842"/>
    </source>
</evidence>
<evidence type="ECO:0000256" key="7">
    <source>
        <dbReference type="RuleBase" id="RU004326"/>
    </source>
</evidence>
<dbReference type="GO" id="GO:0004615">
    <property type="term" value="F:phosphomannomutase activity"/>
    <property type="evidence" value="ECO:0007669"/>
    <property type="project" value="UniProtKB-EC"/>
</dbReference>
<evidence type="ECO:0000256" key="6">
    <source>
        <dbReference type="ARBA" id="ARBA00023235"/>
    </source>
</evidence>
<dbReference type="SUPFAM" id="SSF55957">
    <property type="entry name" value="Phosphoglucomutase, C-terminal domain"/>
    <property type="match status" value="1"/>
</dbReference>
<dbReference type="InterPro" id="IPR005844">
    <property type="entry name" value="A-D-PHexomutase_a/b/a-I"/>
</dbReference>
<comment type="cofactor">
    <cofactor evidence="1">
        <name>Mg(2+)</name>
        <dbReference type="ChEBI" id="CHEBI:18420"/>
    </cofactor>
</comment>
<dbReference type="GO" id="GO:0005975">
    <property type="term" value="P:carbohydrate metabolic process"/>
    <property type="evidence" value="ECO:0007669"/>
    <property type="project" value="InterPro"/>
</dbReference>
<keyword evidence="6 12" id="KW-0413">Isomerase</keyword>
<keyword evidence="3" id="KW-0597">Phosphoprotein</keyword>
<dbReference type="Pfam" id="PF02878">
    <property type="entry name" value="PGM_PMM_I"/>
    <property type="match status" value="1"/>
</dbReference>
<dbReference type="InterPro" id="IPR005845">
    <property type="entry name" value="A-D-PHexomutase_a/b/a-II"/>
</dbReference>
<reference evidence="13" key="1">
    <citation type="journal article" date="2024" name="Int. J. Syst. Evol. Microbiol.">
        <title>Methylomarinovum tepidoasis sp. nov., a moderately thermophilic methanotroph of the family Methylothermaceae isolated from a deep-sea hydrothermal field.</title>
        <authorList>
            <person name="Hirayama H."/>
            <person name="Takaki Y."/>
            <person name="Abe M."/>
            <person name="Miyazaki M."/>
            <person name="Uematsu K."/>
            <person name="Matsui Y."/>
            <person name="Takai K."/>
        </authorList>
    </citation>
    <scope>NUCLEOTIDE SEQUENCE [LARGE SCALE GENOMIC DNA]</scope>
    <source>
        <strain evidence="13">IN45</strain>
    </source>
</reference>
<dbReference type="KEGG" id="meiy:MIN45_P1122"/>
<evidence type="ECO:0000256" key="4">
    <source>
        <dbReference type="ARBA" id="ARBA00022723"/>
    </source>
</evidence>
<dbReference type="RefSeq" id="WP_286294005.1">
    <property type="nucleotide sequence ID" value="NZ_AP024718.1"/>
</dbReference>
<evidence type="ECO:0000256" key="8">
    <source>
        <dbReference type="SAM" id="MobiDB-lite"/>
    </source>
</evidence>
<keyword evidence="13" id="KW-1185">Reference proteome</keyword>